<dbReference type="AlphaFoldDB" id="A0A8H5BGU2"/>
<dbReference type="Gene3D" id="3.40.50.1010">
    <property type="entry name" value="5'-nuclease"/>
    <property type="match status" value="1"/>
</dbReference>
<dbReference type="EMBL" id="JAACJK010000167">
    <property type="protein sequence ID" value="KAF5323135.1"/>
    <property type="molecule type" value="Genomic_DNA"/>
</dbReference>
<keyword evidence="4" id="KW-1185">Reference proteome</keyword>
<protein>
    <recommendedName>
        <fullName evidence="2">NYN domain-containing protein</fullName>
    </recommendedName>
</protein>
<gene>
    <name evidence="3" type="ORF">D9611_009387</name>
</gene>
<dbReference type="Pfam" id="PF01936">
    <property type="entry name" value="NYN"/>
    <property type="match status" value="1"/>
</dbReference>
<feature type="compositionally biased region" description="Polar residues" evidence="1">
    <location>
        <begin position="149"/>
        <end position="160"/>
    </location>
</feature>
<sequence>MAEKGLVAVFWELAQTQAINDDPREVIAAIQDLTRAYGEIKNLTAYTPYDPTSKFHVTVMQRPLYNRLASLDYEVRFCPPEGHQRPTIGHSIVADIAFYCALEHPETTTIVFITGDRDFTYLASALRKQGIQIVILVMDGNSLVEIEDSNSYWPRPSTQEGDTKGKKRAAKSYLCRKSWGVKAKESDEGSKRRKPDAKAEKVRAVGFLGYSIGARRPHH</sequence>
<evidence type="ECO:0000313" key="3">
    <source>
        <dbReference type="EMBL" id="KAF5323135.1"/>
    </source>
</evidence>
<comment type="caution">
    <text evidence="3">The sequence shown here is derived from an EMBL/GenBank/DDBJ whole genome shotgun (WGS) entry which is preliminary data.</text>
</comment>
<evidence type="ECO:0000256" key="1">
    <source>
        <dbReference type="SAM" id="MobiDB-lite"/>
    </source>
</evidence>
<name>A0A8H5BGU2_9AGAR</name>
<proteinExistence type="predicted"/>
<evidence type="ECO:0000259" key="2">
    <source>
        <dbReference type="Pfam" id="PF01936"/>
    </source>
</evidence>
<accession>A0A8H5BGU2</accession>
<feature type="compositionally biased region" description="Basic and acidic residues" evidence="1">
    <location>
        <begin position="182"/>
        <end position="200"/>
    </location>
</feature>
<evidence type="ECO:0000313" key="4">
    <source>
        <dbReference type="Proteomes" id="UP000541558"/>
    </source>
</evidence>
<dbReference type="GO" id="GO:0004540">
    <property type="term" value="F:RNA nuclease activity"/>
    <property type="evidence" value="ECO:0007669"/>
    <property type="project" value="InterPro"/>
</dbReference>
<feature type="region of interest" description="Disordered" evidence="1">
    <location>
        <begin position="149"/>
        <end position="200"/>
    </location>
</feature>
<dbReference type="Proteomes" id="UP000541558">
    <property type="component" value="Unassembled WGS sequence"/>
</dbReference>
<dbReference type="OrthoDB" id="2956675at2759"/>
<organism evidence="3 4">
    <name type="scientific">Ephemerocybe angulata</name>
    <dbReference type="NCBI Taxonomy" id="980116"/>
    <lineage>
        <taxon>Eukaryota</taxon>
        <taxon>Fungi</taxon>
        <taxon>Dikarya</taxon>
        <taxon>Basidiomycota</taxon>
        <taxon>Agaricomycotina</taxon>
        <taxon>Agaricomycetes</taxon>
        <taxon>Agaricomycetidae</taxon>
        <taxon>Agaricales</taxon>
        <taxon>Agaricineae</taxon>
        <taxon>Psathyrellaceae</taxon>
        <taxon>Ephemerocybe</taxon>
    </lineage>
</organism>
<dbReference type="InterPro" id="IPR021139">
    <property type="entry name" value="NYN"/>
</dbReference>
<feature type="domain" description="NYN" evidence="2">
    <location>
        <begin position="7"/>
        <end position="138"/>
    </location>
</feature>
<reference evidence="3 4" key="1">
    <citation type="journal article" date="2020" name="ISME J.">
        <title>Uncovering the hidden diversity of litter-decomposition mechanisms in mushroom-forming fungi.</title>
        <authorList>
            <person name="Floudas D."/>
            <person name="Bentzer J."/>
            <person name="Ahren D."/>
            <person name="Johansson T."/>
            <person name="Persson P."/>
            <person name="Tunlid A."/>
        </authorList>
    </citation>
    <scope>NUCLEOTIDE SEQUENCE [LARGE SCALE GENOMIC DNA]</scope>
    <source>
        <strain evidence="3 4">CBS 175.51</strain>
    </source>
</reference>